<dbReference type="EMBL" id="JAUSWL010000027">
    <property type="protein sequence ID" value="MDQ0547475.1"/>
    <property type="molecule type" value="Genomic_DNA"/>
</dbReference>
<organism evidence="2 3">
    <name type="scientific">Methylobacterium brachiatum</name>
    <dbReference type="NCBI Taxonomy" id="269660"/>
    <lineage>
        <taxon>Bacteria</taxon>
        <taxon>Pseudomonadati</taxon>
        <taxon>Pseudomonadota</taxon>
        <taxon>Alphaproteobacteria</taxon>
        <taxon>Hyphomicrobiales</taxon>
        <taxon>Methylobacteriaceae</taxon>
        <taxon>Methylobacterium</taxon>
    </lineage>
</organism>
<feature type="chain" id="PRO_5042466510" description="Beta/Gamma crystallin" evidence="1">
    <location>
        <begin position="25"/>
        <end position="124"/>
    </location>
</feature>
<dbReference type="Proteomes" id="UP001223420">
    <property type="component" value="Unassembled WGS sequence"/>
</dbReference>
<keyword evidence="1" id="KW-0732">Signal</keyword>
<evidence type="ECO:0008006" key="4">
    <source>
        <dbReference type="Google" id="ProtNLM"/>
    </source>
</evidence>
<dbReference type="RefSeq" id="WP_230368484.1">
    <property type="nucleotide sequence ID" value="NZ_JAJALK010000031.1"/>
</dbReference>
<accession>A0AAJ1TV51</accession>
<evidence type="ECO:0000313" key="3">
    <source>
        <dbReference type="Proteomes" id="UP001223420"/>
    </source>
</evidence>
<comment type="caution">
    <text evidence="2">The sequence shown here is derived from an EMBL/GenBank/DDBJ whole genome shotgun (WGS) entry which is preliminary data.</text>
</comment>
<dbReference type="AlphaFoldDB" id="A0AAJ1TV51"/>
<evidence type="ECO:0000313" key="2">
    <source>
        <dbReference type="EMBL" id="MDQ0547475.1"/>
    </source>
</evidence>
<evidence type="ECO:0000256" key="1">
    <source>
        <dbReference type="SAM" id="SignalP"/>
    </source>
</evidence>
<name>A0AAJ1TV51_9HYPH</name>
<gene>
    <name evidence="2" type="ORF">QO001_006434</name>
</gene>
<proteinExistence type="predicted"/>
<protein>
    <recommendedName>
        <fullName evidence="4">Beta/Gamma crystallin</fullName>
    </recommendedName>
</protein>
<sequence length="124" mass="13556">MTRSPFLMLLVLALASAGPAPVNAAEPFRRLPGRDLTARLPGMELTEDVHWTYGFERGGRQRSVSMGTIRTGAWRVRGDELCLDGGPDGARCFQVWAAGNAVDLRRDDGTLPDAGILHKPQSRR</sequence>
<reference evidence="2" key="1">
    <citation type="submission" date="2023-07" db="EMBL/GenBank/DDBJ databases">
        <title>Genomic Encyclopedia of Type Strains, Phase IV (KMG-IV): sequencing the most valuable type-strain genomes for metagenomic binning, comparative biology and taxonomic classification.</title>
        <authorList>
            <person name="Goeker M."/>
        </authorList>
    </citation>
    <scope>NUCLEOTIDE SEQUENCE</scope>
    <source>
        <strain evidence="2">DSM 19569</strain>
    </source>
</reference>
<feature type="signal peptide" evidence="1">
    <location>
        <begin position="1"/>
        <end position="24"/>
    </location>
</feature>